<sequence length="143" mass="16463">MYLTSSRSWPVAVCSGVLCTLLLLPIVHWGQRRRARRLGLRDASDLVELSRAVKEERIPEDPARLAALRTVIRADREQRRRGWLVWVVICVSELWLAASSWVRHGPLVGTVVLVLLLGWLPTMLVLDRRQRDRLRRLESRLAG</sequence>
<name>A0ABN2XCI6_9ACTN</name>
<comment type="caution">
    <text evidence="2">The sequence shown here is derived from an EMBL/GenBank/DDBJ whole genome shotgun (WGS) entry which is preliminary data.</text>
</comment>
<keyword evidence="1" id="KW-0812">Transmembrane</keyword>
<keyword evidence="3" id="KW-1185">Reference proteome</keyword>
<proteinExistence type="predicted"/>
<dbReference type="EMBL" id="BAAANS010000037">
    <property type="protein sequence ID" value="GAA2109633.1"/>
    <property type="molecule type" value="Genomic_DNA"/>
</dbReference>
<feature type="transmembrane region" description="Helical" evidence="1">
    <location>
        <begin position="83"/>
        <end position="101"/>
    </location>
</feature>
<reference evidence="2 3" key="1">
    <citation type="journal article" date="2019" name="Int. J. Syst. Evol. Microbiol.">
        <title>The Global Catalogue of Microorganisms (GCM) 10K type strain sequencing project: providing services to taxonomists for standard genome sequencing and annotation.</title>
        <authorList>
            <consortium name="The Broad Institute Genomics Platform"/>
            <consortium name="The Broad Institute Genome Sequencing Center for Infectious Disease"/>
            <person name="Wu L."/>
            <person name="Ma J."/>
        </authorList>
    </citation>
    <scope>NUCLEOTIDE SEQUENCE [LARGE SCALE GENOMIC DNA]</scope>
    <source>
        <strain evidence="2 3">JCM 14559</strain>
    </source>
</reference>
<accession>A0ABN2XCI6</accession>
<dbReference type="RefSeq" id="WP_344554874.1">
    <property type="nucleotide sequence ID" value="NZ_BAAANS010000037.1"/>
</dbReference>
<protein>
    <recommendedName>
        <fullName evidence="4">Integral membrane protein</fullName>
    </recommendedName>
</protein>
<keyword evidence="1" id="KW-1133">Transmembrane helix</keyword>
<feature type="transmembrane region" description="Helical" evidence="1">
    <location>
        <begin position="107"/>
        <end position="126"/>
    </location>
</feature>
<evidence type="ECO:0000313" key="2">
    <source>
        <dbReference type="EMBL" id="GAA2109633.1"/>
    </source>
</evidence>
<organism evidence="2 3">
    <name type="scientific">Kitasatospora saccharophila</name>
    <dbReference type="NCBI Taxonomy" id="407973"/>
    <lineage>
        <taxon>Bacteria</taxon>
        <taxon>Bacillati</taxon>
        <taxon>Actinomycetota</taxon>
        <taxon>Actinomycetes</taxon>
        <taxon>Kitasatosporales</taxon>
        <taxon>Streptomycetaceae</taxon>
        <taxon>Kitasatospora</taxon>
    </lineage>
</organism>
<feature type="transmembrane region" description="Helical" evidence="1">
    <location>
        <begin position="6"/>
        <end position="27"/>
    </location>
</feature>
<keyword evidence="1" id="KW-0472">Membrane</keyword>
<evidence type="ECO:0008006" key="4">
    <source>
        <dbReference type="Google" id="ProtNLM"/>
    </source>
</evidence>
<dbReference type="Proteomes" id="UP001500897">
    <property type="component" value="Unassembled WGS sequence"/>
</dbReference>
<evidence type="ECO:0000256" key="1">
    <source>
        <dbReference type="SAM" id="Phobius"/>
    </source>
</evidence>
<gene>
    <name evidence="2" type="ORF">GCM10009759_50410</name>
</gene>
<evidence type="ECO:0000313" key="3">
    <source>
        <dbReference type="Proteomes" id="UP001500897"/>
    </source>
</evidence>